<evidence type="ECO:0000256" key="10">
    <source>
        <dbReference type="ARBA" id="ARBA00022692"/>
    </source>
</evidence>
<comment type="similarity">
    <text evidence="6">Belongs to the glycosyltransferase 31 family.</text>
</comment>
<comment type="similarity">
    <text evidence="5 22">Belongs to the PP2C family.</text>
</comment>
<evidence type="ECO:0000256" key="21">
    <source>
        <dbReference type="ARBA" id="ARBA00048336"/>
    </source>
</evidence>
<dbReference type="SMART" id="SM00332">
    <property type="entry name" value="PP2Cc"/>
    <property type="match status" value="1"/>
</dbReference>
<dbReference type="InterPro" id="IPR000222">
    <property type="entry name" value="PP2C_BS"/>
</dbReference>
<dbReference type="SUPFAM" id="SSF49899">
    <property type="entry name" value="Concanavalin A-like lectins/glucanases"/>
    <property type="match status" value="1"/>
</dbReference>
<dbReference type="GO" id="GO:0046872">
    <property type="term" value="F:metal ion binding"/>
    <property type="evidence" value="ECO:0007669"/>
    <property type="project" value="UniProtKB-KW"/>
</dbReference>
<comment type="catalytic activity">
    <reaction evidence="21">
        <text>O-phospho-L-threonyl-[protein] + H2O = L-threonyl-[protein] + phosphate</text>
        <dbReference type="Rhea" id="RHEA:47004"/>
        <dbReference type="Rhea" id="RHEA-COMP:11060"/>
        <dbReference type="Rhea" id="RHEA-COMP:11605"/>
        <dbReference type="ChEBI" id="CHEBI:15377"/>
        <dbReference type="ChEBI" id="CHEBI:30013"/>
        <dbReference type="ChEBI" id="CHEBI:43474"/>
        <dbReference type="ChEBI" id="CHEBI:61977"/>
        <dbReference type="EC" id="3.1.3.16"/>
    </reaction>
</comment>
<evidence type="ECO:0000256" key="6">
    <source>
        <dbReference type="ARBA" id="ARBA00008661"/>
    </source>
</evidence>
<dbReference type="Proteomes" id="UP001161247">
    <property type="component" value="Chromosome 9"/>
</dbReference>
<comment type="cofactor">
    <cofactor evidence="2">
        <name>Mg(2+)</name>
        <dbReference type="ChEBI" id="CHEBI:18420"/>
    </cofactor>
</comment>
<dbReference type="AlphaFoldDB" id="A0AAV1EH97"/>
<keyword evidence="17" id="KW-0333">Golgi apparatus</keyword>
<dbReference type="InterPro" id="IPR036457">
    <property type="entry name" value="PPM-type-like_dom_sf"/>
</dbReference>
<dbReference type="GO" id="GO:0030246">
    <property type="term" value="F:carbohydrate binding"/>
    <property type="evidence" value="ECO:0007669"/>
    <property type="project" value="InterPro"/>
</dbReference>
<evidence type="ECO:0000256" key="13">
    <source>
        <dbReference type="ARBA" id="ARBA00022842"/>
    </source>
</evidence>
<evidence type="ECO:0000259" key="24">
    <source>
        <dbReference type="PROSITE" id="PS51304"/>
    </source>
</evidence>
<reference evidence="26" key="1">
    <citation type="submission" date="2023-03" db="EMBL/GenBank/DDBJ databases">
        <authorList>
            <person name="Julca I."/>
        </authorList>
    </citation>
    <scope>NUCLEOTIDE SEQUENCE</scope>
</reference>
<keyword evidence="13" id="KW-0460">Magnesium</keyword>
<evidence type="ECO:0000313" key="27">
    <source>
        <dbReference type="Proteomes" id="UP001161247"/>
    </source>
</evidence>
<evidence type="ECO:0000256" key="15">
    <source>
        <dbReference type="ARBA" id="ARBA00022968"/>
    </source>
</evidence>
<dbReference type="GO" id="GO:0008378">
    <property type="term" value="F:galactosyltransferase activity"/>
    <property type="evidence" value="ECO:0007669"/>
    <property type="project" value="UniProtKB-ARBA"/>
</dbReference>
<evidence type="ECO:0000256" key="12">
    <source>
        <dbReference type="ARBA" id="ARBA00022801"/>
    </source>
</evidence>
<dbReference type="GO" id="GO:1901137">
    <property type="term" value="P:carbohydrate derivative biosynthetic process"/>
    <property type="evidence" value="ECO:0007669"/>
    <property type="project" value="UniProtKB-ARBA"/>
</dbReference>
<keyword evidence="16" id="KW-1133">Transmembrane helix</keyword>
<dbReference type="Pfam" id="PF01762">
    <property type="entry name" value="Galactosyl_T"/>
    <property type="match status" value="1"/>
</dbReference>
<evidence type="ECO:0000313" key="26">
    <source>
        <dbReference type="EMBL" id="CAI9119050.1"/>
    </source>
</evidence>
<keyword evidence="27" id="KW-1185">Reference proteome</keyword>
<comment type="catalytic activity">
    <reaction evidence="20">
        <text>O-phospho-L-seryl-[protein] + H2O = L-seryl-[protein] + phosphate</text>
        <dbReference type="Rhea" id="RHEA:20629"/>
        <dbReference type="Rhea" id="RHEA-COMP:9863"/>
        <dbReference type="Rhea" id="RHEA-COMP:11604"/>
        <dbReference type="ChEBI" id="CHEBI:15377"/>
        <dbReference type="ChEBI" id="CHEBI:29999"/>
        <dbReference type="ChEBI" id="CHEBI:43474"/>
        <dbReference type="ChEBI" id="CHEBI:83421"/>
        <dbReference type="EC" id="3.1.3.16"/>
    </reaction>
</comment>
<dbReference type="Pfam" id="PF00481">
    <property type="entry name" value="PP2C"/>
    <property type="match status" value="1"/>
</dbReference>
<comment type="cofactor">
    <cofactor evidence="1">
        <name>Mn(2+)</name>
        <dbReference type="ChEBI" id="CHEBI:29035"/>
    </cofactor>
</comment>
<dbReference type="InterPro" id="IPR001932">
    <property type="entry name" value="PPM-type_phosphatase-like_dom"/>
</dbReference>
<dbReference type="InterPro" id="IPR002659">
    <property type="entry name" value="Glyco_trans_31"/>
</dbReference>
<dbReference type="GO" id="GO:0000139">
    <property type="term" value="C:Golgi membrane"/>
    <property type="evidence" value="ECO:0007669"/>
    <property type="project" value="UniProtKB-SubCell"/>
</dbReference>
<dbReference type="InterPro" id="IPR013320">
    <property type="entry name" value="ConA-like_dom_sf"/>
</dbReference>
<dbReference type="Gene3D" id="3.90.550.50">
    <property type="match status" value="1"/>
</dbReference>
<dbReference type="PROSITE" id="PS51746">
    <property type="entry name" value="PPM_2"/>
    <property type="match status" value="1"/>
</dbReference>
<comment type="subcellular location">
    <subcellularLocation>
        <location evidence="3">Golgi apparatus membrane</location>
        <topology evidence="3">Single-pass type II membrane protein</topology>
    </subcellularLocation>
</comment>
<evidence type="ECO:0000256" key="17">
    <source>
        <dbReference type="ARBA" id="ARBA00023034"/>
    </source>
</evidence>
<dbReference type="FunFam" id="3.60.40.10:FF:000004">
    <property type="entry name" value="Probable protein phosphatase 2C 22"/>
    <property type="match status" value="1"/>
</dbReference>
<feature type="compositionally biased region" description="Low complexity" evidence="23">
    <location>
        <begin position="35"/>
        <end position="46"/>
    </location>
</feature>
<gene>
    <name evidence="26" type="ORF">OLC1_LOCUS24795</name>
</gene>
<dbReference type="InterPro" id="IPR015655">
    <property type="entry name" value="PP2C"/>
</dbReference>
<dbReference type="SMART" id="SM00331">
    <property type="entry name" value="PP2C_SIG"/>
    <property type="match status" value="1"/>
</dbReference>
<evidence type="ECO:0000256" key="20">
    <source>
        <dbReference type="ARBA" id="ARBA00047761"/>
    </source>
</evidence>
<evidence type="ECO:0000256" key="23">
    <source>
        <dbReference type="SAM" id="MobiDB-lite"/>
    </source>
</evidence>
<organism evidence="26 27">
    <name type="scientific">Oldenlandia corymbosa var. corymbosa</name>
    <dbReference type="NCBI Taxonomy" id="529605"/>
    <lineage>
        <taxon>Eukaryota</taxon>
        <taxon>Viridiplantae</taxon>
        <taxon>Streptophyta</taxon>
        <taxon>Embryophyta</taxon>
        <taxon>Tracheophyta</taxon>
        <taxon>Spermatophyta</taxon>
        <taxon>Magnoliopsida</taxon>
        <taxon>eudicotyledons</taxon>
        <taxon>Gunneridae</taxon>
        <taxon>Pentapetalae</taxon>
        <taxon>asterids</taxon>
        <taxon>lamiids</taxon>
        <taxon>Gentianales</taxon>
        <taxon>Rubiaceae</taxon>
        <taxon>Rubioideae</taxon>
        <taxon>Spermacoceae</taxon>
        <taxon>Hedyotis-Oldenlandia complex</taxon>
        <taxon>Oldenlandia</taxon>
    </lineage>
</organism>
<dbReference type="SUPFAM" id="SSF81606">
    <property type="entry name" value="PP2C-like"/>
    <property type="match status" value="1"/>
</dbReference>
<evidence type="ECO:0000256" key="9">
    <source>
        <dbReference type="ARBA" id="ARBA00022679"/>
    </source>
</evidence>
<dbReference type="CDD" id="cd00143">
    <property type="entry name" value="PP2Cc"/>
    <property type="match status" value="1"/>
</dbReference>
<dbReference type="PROSITE" id="PS51304">
    <property type="entry name" value="GALECTIN"/>
    <property type="match status" value="1"/>
</dbReference>
<feature type="domain" description="PPM-type phosphatase" evidence="25">
    <location>
        <begin position="778"/>
        <end position="1049"/>
    </location>
</feature>
<evidence type="ECO:0000256" key="3">
    <source>
        <dbReference type="ARBA" id="ARBA00004323"/>
    </source>
</evidence>
<dbReference type="SMART" id="SM00908">
    <property type="entry name" value="Gal-bind_lectin"/>
    <property type="match status" value="1"/>
</dbReference>
<keyword evidence="9" id="KW-0808">Transferase</keyword>
<dbReference type="InterPro" id="IPR001079">
    <property type="entry name" value="Galectin_CRD"/>
</dbReference>
<keyword evidence="12 22" id="KW-0378">Hydrolase</keyword>
<sequence length="1084" mass="120859">MKKWSGGVLVGGLTLILVLRYSFIGKIAIPPRQLPQPQQKQQQQKQSAYEFFNNHPPDTPSNADATLPPKDSVLELLNFRGKPSFLPDVEGLNFLYNSLGNFSLDDEESKAMLVWARMRFLLSRSDALPETAQGIKEAASSWKELLSTIQDMKATPELRGGGNVTQNRRYCPYFVPAFNNGTIEKRSTLQIPCGLIEGSSITVIGIPDAQKDGFEIELLGSELPSEEKPPIVLQYKVFLPGQNLTKEPFVVQNAWTNVPGWGKDEKCPDHDRSTEFVKVDGLVKCSAQIVRTTVPDNQSASHLGSLDNSSNVSDGSLRGSGNSPFPFVEGIPFTASLWVGAEGFHMTVNGRHETSFAYRVKLEPWLVSGVRVKGGLDTVTILAKGLPVSDELNLDFDDLELLKAPPVLKRKRRLVLLIGVFSTANNFARRMALRRSWMQYKTVRQGHVVVRFFIGLHKNEKVNYELWKEAEAFGDIQLMPFIDYYSLLTLKTIAIFILGTEILPAKYIMKTDDDAFVRVDEVLTSLKGKASEGLFYGRISFESTPHREKDNKWYISPEEWPYSSFPAWAHGPGYIVSRDIAKFIVQGHRERDLMMFKLEDVAVGIWIEVYKNGGHEVVYVDEERFNIDGCESNYILAHYQSPRLLLCLWDKLGKEHQPEPECSQASAVTEIMLRQSLAAVQYHHHLCVSSTPEIDPSAASLLLFKYPPSSPLPPTPAPSIVCSSPSSDVSCDHDDHESVSLQITRSESALSCSTSIQTTTTTTLYVSPRFNKFAPSVRSGSFTCIGPRSSNEDEHLCVDDLPRQLGPTYKWPVSSSFYAVFDGHGGSDAAAFVKDNALKFFFQDALLLQRADIDELSFLEELENSQRRAFLVADQALAEEEGVDCYCGTTALTALVLGRRLLIANAGDCRAVLCRKGVAVQLSQDHRPSSVVEKKRVEDLGGYIEFGYLNGDLAVTRALGDWYMKRPYGSKSPLTAEPEMHQIMLTEEDEFLIIACDGIWDVMSNQDAVRVVHRELRQHGDPQESARELVDQALMRDTHDNLTAIVVSFNCPDGQTGGITPQGSRLRTCSLSAEARKMLRSLLE</sequence>
<evidence type="ECO:0000256" key="5">
    <source>
        <dbReference type="ARBA" id="ARBA00006702"/>
    </source>
</evidence>
<evidence type="ECO:0000256" key="11">
    <source>
        <dbReference type="ARBA" id="ARBA00022723"/>
    </source>
</evidence>
<dbReference type="PROSITE" id="PS01032">
    <property type="entry name" value="PPM_1"/>
    <property type="match status" value="1"/>
</dbReference>
<keyword evidence="11" id="KW-0479">Metal-binding</keyword>
<feature type="region of interest" description="Disordered" evidence="23">
    <location>
        <begin position="296"/>
        <end position="315"/>
    </location>
</feature>
<dbReference type="EMBL" id="OX459126">
    <property type="protein sequence ID" value="CAI9119050.1"/>
    <property type="molecule type" value="Genomic_DNA"/>
</dbReference>
<dbReference type="EC" id="3.1.3.16" evidence="7"/>
<keyword evidence="18" id="KW-0472">Membrane</keyword>
<evidence type="ECO:0000256" key="7">
    <source>
        <dbReference type="ARBA" id="ARBA00013081"/>
    </source>
</evidence>
<proteinExistence type="inferred from homology"/>
<feature type="domain" description="Galectin" evidence="24">
    <location>
        <begin position="187"/>
        <end position="384"/>
    </location>
</feature>
<comment type="pathway">
    <text evidence="4">Protein modification; protein glycosylation.</text>
</comment>
<evidence type="ECO:0000256" key="19">
    <source>
        <dbReference type="ARBA" id="ARBA00023211"/>
    </source>
</evidence>
<keyword evidence="14 22" id="KW-0904">Protein phosphatase</keyword>
<dbReference type="Pfam" id="PF00337">
    <property type="entry name" value="Gal-bind_lectin"/>
    <property type="match status" value="1"/>
</dbReference>
<dbReference type="GO" id="GO:0004722">
    <property type="term" value="F:protein serine/threonine phosphatase activity"/>
    <property type="evidence" value="ECO:0007669"/>
    <property type="project" value="UniProtKB-EC"/>
</dbReference>
<evidence type="ECO:0000256" key="22">
    <source>
        <dbReference type="RuleBase" id="RU003465"/>
    </source>
</evidence>
<evidence type="ECO:0000259" key="25">
    <source>
        <dbReference type="PROSITE" id="PS51746"/>
    </source>
</evidence>
<keyword evidence="19" id="KW-0464">Manganese</keyword>
<evidence type="ECO:0000256" key="18">
    <source>
        <dbReference type="ARBA" id="ARBA00023136"/>
    </source>
</evidence>
<name>A0AAV1EH97_OLDCO</name>
<feature type="region of interest" description="Disordered" evidence="23">
    <location>
        <begin position="34"/>
        <end position="67"/>
    </location>
</feature>
<evidence type="ECO:0000256" key="4">
    <source>
        <dbReference type="ARBA" id="ARBA00004922"/>
    </source>
</evidence>
<evidence type="ECO:0000256" key="8">
    <source>
        <dbReference type="ARBA" id="ARBA00022676"/>
    </source>
</evidence>
<accession>A0AAV1EH97</accession>
<dbReference type="PANTHER" id="PTHR13832">
    <property type="entry name" value="PROTEIN PHOSPHATASE 2C"/>
    <property type="match status" value="1"/>
</dbReference>
<keyword evidence="8" id="KW-0328">Glycosyltransferase</keyword>
<evidence type="ECO:0000256" key="2">
    <source>
        <dbReference type="ARBA" id="ARBA00001946"/>
    </source>
</evidence>
<keyword evidence="15" id="KW-0735">Signal-anchor</keyword>
<dbReference type="PANTHER" id="PTHR13832:SF620">
    <property type="entry name" value="PROTEIN PHOSPHATASE 2C 13-RELATED"/>
    <property type="match status" value="1"/>
</dbReference>
<keyword evidence="10" id="KW-0812">Transmembrane</keyword>
<dbReference type="Gene3D" id="3.60.40.10">
    <property type="entry name" value="PPM-type phosphatase domain"/>
    <property type="match status" value="1"/>
</dbReference>
<evidence type="ECO:0000256" key="1">
    <source>
        <dbReference type="ARBA" id="ARBA00001936"/>
    </source>
</evidence>
<dbReference type="Gene3D" id="2.60.120.200">
    <property type="match status" value="1"/>
</dbReference>
<dbReference type="GO" id="GO:0005634">
    <property type="term" value="C:nucleus"/>
    <property type="evidence" value="ECO:0007669"/>
    <property type="project" value="UniProtKB-ARBA"/>
</dbReference>
<evidence type="ECO:0000256" key="16">
    <source>
        <dbReference type="ARBA" id="ARBA00022989"/>
    </source>
</evidence>
<evidence type="ECO:0000256" key="14">
    <source>
        <dbReference type="ARBA" id="ARBA00022912"/>
    </source>
</evidence>
<protein>
    <recommendedName>
        <fullName evidence="7">protein-serine/threonine phosphatase</fullName>
        <ecNumber evidence="7">3.1.3.16</ecNumber>
    </recommendedName>
</protein>